<dbReference type="RefSeq" id="WP_027509749.1">
    <property type="nucleotide sequence ID" value="NZ_CP104144.1"/>
</dbReference>
<keyword evidence="9" id="KW-1185">Reference proteome</keyword>
<dbReference type="PANTHER" id="PTHR34820">
    <property type="entry name" value="INNER MEMBRANE PROTEIN YEBZ"/>
    <property type="match status" value="1"/>
</dbReference>
<dbReference type="InterPro" id="IPR014756">
    <property type="entry name" value="Ig_E-set"/>
</dbReference>
<protein>
    <submittedName>
        <fullName evidence="7">Copper resistance protein CopC</fullName>
    </submittedName>
</protein>
<dbReference type="GO" id="GO:0046688">
    <property type="term" value="P:response to copper ion"/>
    <property type="evidence" value="ECO:0007669"/>
    <property type="project" value="InterPro"/>
</dbReference>
<evidence type="ECO:0000256" key="2">
    <source>
        <dbReference type="ARBA" id="ARBA00022723"/>
    </source>
</evidence>
<dbReference type="EMBL" id="PIQN01000001">
    <property type="protein sequence ID" value="PKA45547.1"/>
    <property type="molecule type" value="Genomic_DNA"/>
</dbReference>
<dbReference type="GO" id="GO:0005507">
    <property type="term" value="F:copper ion binding"/>
    <property type="evidence" value="ECO:0007669"/>
    <property type="project" value="InterPro"/>
</dbReference>
<reference evidence="7" key="3">
    <citation type="submission" date="2022-09" db="EMBL/GenBank/DDBJ databases">
        <title>Australian commercial rhizobial inoculants.</title>
        <authorList>
            <person name="Kohlmeier M.G."/>
            <person name="O'Hara G.W."/>
            <person name="Colombi E."/>
            <person name="Ramsay J.P."/>
            <person name="Terpolilli J."/>
        </authorList>
    </citation>
    <scope>NUCLEOTIDE SEQUENCE</scope>
    <source>
        <strain evidence="7">WSM1592</strain>
        <plasmid evidence="7">pWSM1592_1</plasmid>
    </source>
</reference>
<evidence type="ECO:0000256" key="3">
    <source>
        <dbReference type="ARBA" id="ARBA00022729"/>
    </source>
</evidence>
<dbReference type="GO" id="GO:0006825">
    <property type="term" value="P:copper ion transport"/>
    <property type="evidence" value="ECO:0007669"/>
    <property type="project" value="InterPro"/>
</dbReference>
<dbReference type="AlphaFoldDB" id="A0A2N0DHH3"/>
<dbReference type="EMBL" id="CP104144">
    <property type="protein sequence ID" value="UWU18701.1"/>
    <property type="molecule type" value="Genomic_DNA"/>
</dbReference>
<reference evidence="6 8" key="2">
    <citation type="submission" date="2017-12" db="EMBL/GenBank/DDBJ databases">
        <title>Genome sequence of Rhizobium sullae HCNT1 isolated from Sulla coronaria nodules and featuring peculiar denitrification phenotypes.</title>
        <authorList>
            <person name="De Diego-Diaz B."/>
            <person name="Treu L."/>
            <person name="Campanaro S."/>
            <person name="Da Silva Duarte V."/>
            <person name="Basaglia M."/>
            <person name="Favaro L."/>
            <person name="Casella S."/>
            <person name="Squartini A."/>
        </authorList>
    </citation>
    <scope>NUCLEOTIDE SEQUENCE [LARGE SCALE GENOMIC DNA]</scope>
    <source>
        <strain evidence="6 8">HCNT1</strain>
    </source>
</reference>
<keyword evidence="7" id="KW-0614">Plasmid</keyword>
<keyword evidence="3" id="KW-0732">Signal</keyword>
<reference evidence="6 8" key="1">
    <citation type="submission" date="2017-11" db="EMBL/GenBank/DDBJ databases">
        <authorList>
            <person name="Han C.G."/>
        </authorList>
    </citation>
    <scope>NUCLEOTIDE SEQUENCE [LARGE SCALE GENOMIC DNA]</scope>
    <source>
        <strain evidence="6 8">HCNT1</strain>
    </source>
</reference>
<keyword evidence="2" id="KW-0479">Metal-binding</keyword>
<feature type="domain" description="CopC" evidence="5">
    <location>
        <begin position="40"/>
        <end position="130"/>
    </location>
</feature>
<comment type="subcellular location">
    <subcellularLocation>
        <location evidence="1">Cell envelope</location>
    </subcellularLocation>
</comment>
<dbReference type="SUPFAM" id="SSF81296">
    <property type="entry name" value="E set domains"/>
    <property type="match status" value="1"/>
</dbReference>
<accession>A0A2N0DHH3</accession>
<dbReference type="Proteomes" id="UP000232164">
    <property type="component" value="Unassembled WGS sequence"/>
</dbReference>
<dbReference type="Pfam" id="PF04234">
    <property type="entry name" value="CopC"/>
    <property type="match status" value="1"/>
</dbReference>
<evidence type="ECO:0000313" key="8">
    <source>
        <dbReference type="Proteomes" id="UP000232164"/>
    </source>
</evidence>
<evidence type="ECO:0000313" key="9">
    <source>
        <dbReference type="Proteomes" id="UP001060123"/>
    </source>
</evidence>
<dbReference type="InterPro" id="IPR007348">
    <property type="entry name" value="CopC_dom"/>
</dbReference>
<evidence type="ECO:0000313" key="7">
    <source>
        <dbReference type="EMBL" id="UWU18701.1"/>
    </source>
</evidence>
<dbReference type="Gene3D" id="2.60.40.1220">
    <property type="match status" value="1"/>
</dbReference>
<gene>
    <name evidence="6" type="ORF">CWR43_00485</name>
    <name evidence="7" type="ORF">N2599_26250</name>
</gene>
<evidence type="ECO:0000256" key="1">
    <source>
        <dbReference type="ARBA" id="ARBA00004196"/>
    </source>
</evidence>
<dbReference type="InterPro" id="IPR032694">
    <property type="entry name" value="CopC/D"/>
</dbReference>
<dbReference type="STRING" id="1041146.GCA_000427985_06363"/>
<keyword evidence="4" id="KW-0186">Copper</keyword>
<dbReference type="Proteomes" id="UP001060123">
    <property type="component" value="Plasmid pWSM1592_1"/>
</dbReference>
<evidence type="ECO:0000259" key="5">
    <source>
        <dbReference type="Pfam" id="PF04234"/>
    </source>
</evidence>
<name>A0A2N0DHH3_RHISU</name>
<dbReference type="GO" id="GO:0042597">
    <property type="term" value="C:periplasmic space"/>
    <property type="evidence" value="ECO:0007669"/>
    <property type="project" value="InterPro"/>
</dbReference>
<dbReference type="PANTHER" id="PTHR34820:SF4">
    <property type="entry name" value="INNER MEMBRANE PROTEIN YEBZ"/>
    <property type="match status" value="1"/>
</dbReference>
<dbReference type="GO" id="GO:0005886">
    <property type="term" value="C:plasma membrane"/>
    <property type="evidence" value="ECO:0007669"/>
    <property type="project" value="TreeGrafter"/>
</dbReference>
<evidence type="ECO:0000313" key="6">
    <source>
        <dbReference type="EMBL" id="PKA45547.1"/>
    </source>
</evidence>
<dbReference type="GO" id="GO:0030313">
    <property type="term" value="C:cell envelope"/>
    <property type="evidence" value="ECO:0007669"/>
    <property type="project" value="UniProtKB-SubCell"/>
</dbReference>
<organism evidence="6 8">
    <name type="scientific">Rhizobium sullae</name>
    <name type="common">Rhizobium hedysari</name>
    <dbReference type="NCBI Taxonomy" id="50338"/>
    <lineage>
        <taxon>Bacteria</taxon>
        <taxon>Pseudomonadati</taxon>
        <taxon>Pseudomonadota</taxon>
        <taxon>Alphaproteobacteria</taxon>
        <taxon>Hyphomicrobiales</taxon>
        <taxon>Rhizobiaceae</taxon>
        <taxon>Rhizobium/Agrobacterium group</taxon>
        <taxon>Rhizobium</taxon>
    </lineage>
</organism>
<geneLocation type="plasmid" evidence="7 9">
    <name>pWSM1592_1</name>
</geneLocation>
<sequence length="205" mass="21204">MAESRNRISARSSILLLTLLRFLALAILMALFEPAAALAHASLVGSTPAQGAVIATPPRAIVFEFNEAVAPLVLTGIAPGGSSRKFSATADGTRLVVSDPDLQALGTYLFSFRVISDDGHTVVGTIAFSVGAPSASPGTAAERKSPPALVNLGDALAALPLFLLRNRRRVFRNLPEEHTACVQSQPNLGAAWPGASCGLGLPAEP</sequence>
<proteinExistence type="predicted"/>
<dbReference type="InterPro" id="IPR014755">
    <property type="entry name" value="Cu-Rt/internalin_Ig-like"/>
</dbReference>
<evidence type="ECO:0000256" key="4">
    <source>
        <dbReference type="ARBA" id="ARBA00023008"/>
    </source>
</evidence>